<dbReference type="GO" id="GO:0008097">
    <property type="term" value="F:5S rRNA binding"/>
    <property type="evidence" value="ECO:0007669"/>
    <property type="project" value="TreeGrafter"/>
</dbReference>
<dbReference type="Gene3D" id="3.30.420.100">
    <property type="match status" value="1"/>
</dbReference>
<evidence type="ECO:0000256" key="8">
    <source>
        <dbReference type="SAM" id="MobiDB-lite"/>
    </source>
</evidence>
<evidence type="ECO:0000256" key="7">
    <source>
        <dbReference type="HAMAP-Rule" id="MF_01337"/>
    </source>
</evidence>
<comment type="subunit">
    <text evidence="7">Part of the 50S ribosomal subunit; part of the 5S rRNA/L5/L18/L25 subcomplex. Contacts the 5S and 23S rRNAs.</text>
</comment>
<sequence>MKRRKLLNNKRERRAKRVRAKVKGTSQVPRMSVFRSHSNIYVQLIDDVSAKTLASVSSDKMKGKEKKIEIAKKIGEAIAEKAKKLGIDKAVFDRGSYRYHGRIKQVHEGAKSKGLKV</sequence>
<accession>A0A1F6BQ25</accession>
<dbReference type="InterPro" id="IPR057268">
    <property type="entry name" value="Ribosomal_L18"/>
</dbReference>
<keyword evidence="4 7" id="KW-0689">Ribosomal protein</keyword>
<dbReference type="InterPro" id="IPR005484">
    <property type="entry name" value="Ribosomal_uL18_bac/plant/anim"/>
</dbReference>
<dbReference type="Pfam" id="PF00861">
    <property type="entry name" value="Ribosomal_L18p"/>
    <property type="match status" value="1"/>
</dbReference>
<evidence type="ECO:0000313" key="9">
    <source>
        <dbReference type="EMBL" id="OGG39011.1"/>
    </source>
</evidence>
<dbReference type="EMBL" id="MFKI01000020">
    <property type="protein sequence ID" value="OGG39011.1"/>
    <property type="molecule type" value="Genomic_DNA"/>
</dbReference>
<evidence type="ECO:0000256" key="4">
    <source>
        <dbReference type="ARBA" id="ARBA00022980"/>
    </source>
</evidence>
<dbReference type="CDD" id="cd00432">
    <property type="entry name" value="Ribosomal_L18_L5e"/>
    <property type="match status" value="1"/>
</dbReference>
<dbReference type="FunFam" id="3.30.420.100:FF:000001">
    <property type="entry name" value="50S ribosomal protein L18"/>
    <property type="match status" value="1"/>
</dbReference>
<dbReference type="Proteomes" id="UP000179324">
    <property type="component" value="Unassembled WGS sequence"/>
</dbReference>
<dbReference type="AlphaFoldDB" id="A0A1F6BQ25"/>
<comment type="function">
    <text evidence="7">This is one of the proteins that bind and probably mediate the attachment of the 5S RNA into the large ribosomal subunit, where it forms part of the central protuberance.</text>
</comment>
<dbReference type="PANTHER" id="PTHR12899">
    <property type="entry name" value="39S RIBOSOMAL PROTEIN L18, MITOCHONDRIAL"/>
    <property type="match status" value="1"/>
</dbReference>
<comment type="similarity">
    <text evidence="1 7">Belongs to the universal ribosomal protein uL18 family.</text>
</comment>
<keyword evidence="3 7" id="KW-0694">RNA-binding</keyword>
<reference evidence="9 10" key="1">
    <citation type="journal article" date="2016" name="Nat. Commun.">
        <title>Thousands of microbial genomes shed light on interconnected biogeochemical processes in an aquifer system.</title>
        <authorList>
            <person name="Anantharaman K."/>
            <person name="Brown C.T."/>
            <person name="Hug L.A."/>
            <person name="Sharon I."/>
            <person name="Castelle C.J."/>
            <person name="Probst A.J."/>
            <person name="Thomas B.C."/>
            <person name="Singh A."/>
            <person name="Wilkins M.J."/>
            <person name="Karaoz U."/>
            <person name="Brodie E.L."/>
            <person name="Williams K.H."/>
            <person name="Hubbard S.S."/>
            <person name="Banfield J.F."/>
        </authorList>
    </citation>
    <scope>NUCLEOTIDE SEQUENCE [LARGE SCALE GENOMIC DNA]</scope>
</reference>
<dbReference type="InterPro" id="IPR004389">
    <property type="entry name" value="Ribosomal_uL18_bac-type"/>
</dbReference>
<proteinExistence type="inferred from homology"/>
<dbReference type="NCBIfam" id="TIGR00060">
    <property type="entry name" value="L18_bact"/>
    <property type="match status" value="1"/>
</dbReference>
<dbReference type="SUPFAM" id="SSF53137">
    <property type="entry name" value="Translational machinery components"/>
    <property type="match status" value="1"/>
</dbReference>
<dbReference type="HAMAP" id="MF_01337_B">
    <property type="entry name" value="Ribosomal_uL18_B"/>
    <property type="match status" value="1"/>
</dbReference>
<evidence type="ECO:0000256" key="2">
    <source>
        <dbReference type="ARBA" id="ARBA00022730"/>
    </source>
</evidence>
<dbReference type="GO" id="GO:0006412">
    <property type="term" value="P:translation"/>
    <property type="evidence" value="ECO:0007669"/>
    <property type="project" value="UniProtKB-UniRule"/>
</dbReference>
<protein>
    <recommendedName>
        <fullName evidence="6 7">Large ribosomal subunit protein uL18</fullName>
    </recommendedName>
</protein>
<feature type="compositionally biased region" description="Basic residues" evidence="8">
    <location>
        <begin position="1"/>
        <end position="22"/>
    </location>
</feature>
<evidence type="ECO:0000256" key="3">
    <source>
        <dbReference type="ARBA" id="ARBA00022884"/>
    </source>
</evidence>
<comment type="caution">
    <text evidence="9">The sequence shown here is derived from an EMBL/GenBank/DDBJ whole genome shotgun (WGS) entry which is preliminary data.</text>
</comment>
<organism evidence="9 10">
    <name type="scientific">Candidatus Jorgensenbacteria bacterium GWC1_48_12</name>
    <dbReference type="NCBI Taxonomy" id="1798469"/>
    <lineage>
        <taxon>Bacteria</taxon>
        <taxon>Candidatus Joergenseniibacteriota</taxon>
    </lineage>
</organism>
<keyword evidence="5 7" id="KW-0687">Ribonucleoprotein</keyword>
<gene>
    <name evidence="7" type="primary">rplR</name>
    <name evidence="9" type="ORF">A2127_01550</name>
</gene>
<evidence type="ECO:0000313" key="10">
    <source>
        <dbReference type="Proteomes" id="UP000179324"/>
    </source>
</evidence>
<name>A0A1F6BQ25_9BACT</name>
<evidence type="ECO:0000256" key="6">
    <source>
        <dbReference type="ARBA" id="ARBA00035197"/>
    </source>
</evidence>
<feature type="region of interest" description="Disordered" evidence="8">
    <location>
        <begin position="1"/>
        <end position="26"/>
    </location>
</feature>
<evidence type="ECO:0000256" key="1">
    <source>
        <dbReference type="ARBA" id="ARBA00007116"/>
    </source>
</evidence>
<evidence type="ECO:0000256" key="5">
    <source>
        <dbReference type="ARBA" id="ARBA00023274"/>
    </source>
</evidence>
<dbReference type="GO" id="GO:0003735">
    <property type="term" value="F:structural constituent of ribosome"/>
    <property type="evidence" value="ECO:0007669"/>
    <property type="project" value="InterPro"/>
</dbReference>
<dbReference type="GO" id="GO:0022625">
    <property type="term" value="C:cytosolic large ribosomal subunit"/>
    <property type="evidence" value="ECO:0007669"/>
    <property type="project" value="TreeGrafter"/>
</dbReference>
<keyword evidence="2 7" id="KW-0699">rRNA-binding</keyword>
<dbReference type="PANTHER" id="PTHR12899:SF3">
    <property type="entry name" value="LARGE RIBOSOMAL SUBUNIT PROTEIN UL18M"/>
    <property type="match status" value="1"/>
</dbReference>